<dbReference type="GeneID" id="37224028"/>
<dbReference type="EMBL" id="KZ824431">
    <property type="protein sequence ID" value="RAL02498.1"/>
    <property type="molecule type" value="Genomic_DNA"/>
</dbReference>
<gene>
    <name evidence="2" type="ORF">BO80DRAFT_423915</name>
</gene>
<dbReference type="GO" id="GO:0004103">
    <property type="term" value="F:choline kinase activity"/>
    <property type="evidence" value="ECO:0007669"/>
    <property type="project" value="TreeGrafter"/>
</dbReference>
<evidence type="ECO:0000313" key="3">
    <source>
        <dbReference type="Proteomes" id="UP000249402"/>
    </source>
</evidence>
<dbReference type="SUPFAM" id="SSF56112">
    <property type="entry name" value="Protein kinase-like (PK-like)"/>
    <property type="match status" value="1"/>
</dbReference>
<protein>
    <submittedName>
        <fullName evidence="2">Choline/ethanolamine kinase</fullName>
    </submittedName>
</protein>
<sequence length="386" mass="44299">MVTCTTIPVSIPKDGPLPKTTIKEIISTFLPTEWPYVDPESLTVIYTTGYANTNCIVSRPIPGNTAHSEPLKVFFKIHGPLDRELEVLKHLVPTKQEESQLCYEYGQSGLGAKVYGFFQLPDGTFGRVDEFLDAHPLQPENVENEDIRAEVARAHAVFHAMEMTQLRKNPIREYFDAVTPQLGRYHKMEKLKRLAKEGGLNLDQLIDYDLVSRLQEVVDRLDAIGAKGGWCIHDVQLRNVMVKNRPRPDESKVVLIDFEFVFQNYRAFDIGGHFVQKMFQWFDEESHIASCRPYTDEEKRHFCEEYAKQWNKTTGDEDTGEQVFMEAELGIMLAISFEIHNMLCFMDQDDDNDPLNLLALNKLFGEFVSQYEKLGLGTEFDRTKSA</sequence>
<dbReference type="GO" id="GO:0005737">
    <property type="term" value="C:cytoplasm"/>
    <property type="evidence" value="ECO:0007669"/>
    <property type="project" value="TreeGrafter"/>
</dbReference>
<dbReference type="PANTHER" id="PTHR22603:SF93">
    <property type="entry name" value="RE24176P"/>
    <property type="match status" value="1"/>
</dbReference>
<dbReference type="GO" id="GO:0006646">
    <property type="term" value="P:phosphatidylethanolamine biosynthetic process"/>
    <property type="evidence" value="ECO:0007669"/>
    <property type="project" value="TreeGrafter"/>
</dbReference>
<keyword evidence="3" id="KW-1185">Reference proteome</keyword>
<dbReference type="GO" id="GO:0004305">
    <property type="term" value="F:ethanolamine kinase activity"/>
    <property type="evidence" value="ECO:0007669"/>
    <property type="project" value="TreeGrafter"/>
</dbReference>
<dbReference type="Proteomes" id="UP000249402">
    <property type="component" value="Unassembled WGS sequence"/>
</dbReference>
<reference evidence="2 3" key="1">
    <citation type="submission" date="2018-02" db="EMBL/GenBank/DDBJ databases">
        <title>The genomes of Aspergillus section Nigri reveals drivers in fungal speciation.</title>
        <authorList>
            <consortium name="DOE Joint Genome Institute"/>
            <person name="Vesth T.C."/>
            <person name="Nybo J."/>
            <person name="Theobald S."/>
            <person name="Brandl J."/>
            <person name="Frisvad J.C."/>
            <person name="Nielsen K.F."/>
            <person name="Lyhne E.K."/>
            <person name="Kogle M.E."/>
            <person name="Kuo A."/>
            <person name="Riley R."/>
            <person name="Clum A."/>
            <person name="Nolan M."/>
            <person name="Lipzen A."/>
            <person name="Salamov A."/>
            <person name="Henrissat B."/>
            <person name="Wiebenga A."/>
            <person name="De vries R.P."/>
            <person name="Grigoriev I.V."/>
            <person name="Mortensen U.H."/>
            <person name="Andersen M.R."/>
            <person name="Baker S.E."/>
        </authorList>
    </citation>
    <scope>NUCLEOTIDE SEQUENCE [LARGE SCALE GENOMIC DNA]</scope>
    <source>
        <strain evidence="2 3">CBS 121593</strain>
    </source>
</reference>
<dbReference type="Pfam" id="PF01633">
    <property type="entry name" value="Choline_kinase"/>
    <property type="match status" value="1"/>
</dbReference>
<accession>A0A395H6K3</accession>
<organism evidence="2 3">
    <name type="scientific">Aspergillus ibericus CBS 121593</name>
    <dbReference type="NCBI Taxonomy" id="1448316"/>
    <lineage>
        <taxon>Eukaryota</taxon>
        <taxon>Fungi</taxon>
        <taxon>Dikarya</taxon>
        <taxon>Ascomycota</taxon>
        <taxon>Pezizomycotina</taxon>
        <taxon>Eurotiomycetes</taxon>
        <taxon>Eurotiomycetidae</taxon>
        <taxon>Eurotiales</taxon>
        <taxon>Aspergillaceae</taxon>
        <taxon>Aspergillus</taxon>
        <taxon>Aspergillus subgen. Circumdati</taxon>
    </lineage>
</organism>
<dbReference type="Gene3D" id="3.90.1200.10">
    <property type="match status" value="1"/>
</dbReference>
<evidence type="ECO:0000313" key="2">
    <source>
        <dbReference type="EMBL" id="RAL02498.1"/>
    </source>
</evidence>
<dbReference type="Gene3D" id="3.30.200.20">
    <property type="entry name" value="Phosphorylase Kinase, domain 1"/>
    <property type="match status" value="1"/>
</dbReference>
<name>A0A395H6K3_9EURO</name>
<dbReference type="RefSeq" id="XP_025576825.1">
    <property type="nucleotide sequence ID" value="XM_025719163.1"/>
</dbReference>
<dbReference type="InterPro" id="IPR011009">
    <property type="entry name" value="Kinase-like_dom_sf"/>
</dbReference>
<comment type="similarity">
    <text evidence="1">Belongs to the choline/ethanolamine kinase family.</text>
</comment>
<keyword evidence="2" id="KW-0418">Kinase</keyword>
<dbReference type="OrthoDB" id="3649325at2759"/>
<dbReference type="AlphaFoldDB" id="A0A395H6K3"/>
<dbReference type="STRING" id="1448316.A0A395H6K3"/>
<evidence type="ECO:0000256" key="1">
    <source>
        <dbReference type="ARBA" id="ARBA00038211"/>
    </source>
</evidence>
<dbReference type="PANTHER" id="PTHR22603">
    <property type="entry name" value="CHOLINE/ETHANOALAMINE KINASE"/>
    <property type="match status" value="1"/>
</dbReference>
<keyword evidence="2" id="KW-0808">Transferase</keyword>
<proteinExistence type="inferred from homology"/>
<dbReference type="VEuPathDB" id="FungiDB:BO80DRAFT_423915"/>